<dbReference type="InterPro" id="IPR003497">
    <property type="entry name" value="BRO_N_domain"/>
</dbReference>
<comment type="caution">
    <text evidence="3">The sequence shown here is derived from an EMBL/GenBank/DDBJ whole genome shotgun (WGS) entry which is preliminary data.</text>
</comment>
<accession>A0A2D3W975</accession>
<dbReference type="Proteomes" id="UP000228859">
    <property type="component" value="Unassembled WGS sequence"/>
</dbReference>
<proteinExistence type="predicted"/>
<reference evidence="3 4" key="1">
    <citation type="journal article" date="2017" name="Front. Microbiol.">
        <title>Comparative Genomic Analysis of the Class Epsilonproteobacteria and Proposed Reclassification to Epsilonbacteraeota (phyl. nov.).</title>
        <authorList>
            <person name="Waite D.W."/>
            <person name="Vanwonterghem I."/>
            <person name="Rinke C."/>
            <person name="Parks D.H."/>
            <person name="Zhang Y."/>
            <person name="Takai K."/>
            <person name="Sievert S.M."/>
            <person name="Simon J."/>
            <person name="Campbell B.J."/>
            <person name="Hanson T.E."/>
            <person name="Woyke T."/>
            <person name="Klotz M.G."/>
            <person name="Hugenholtz P."/>
        </authorList>
    </citation>
    <scope>NUCLEOTIDE SEQUENCE [LARGE SCALE GENOMIC DNA]</scope>
    <source>
        <strain evidence="3">UBA12443</strain>
    </source>
</reference>
<feature type="region of interest" description="Disordered" evidence="1">
    <location>
        <begin position="244"/>
        <end position="284"/>
    </location>
</feature>
<evidence type="ECO:0000313" key="4">
    <source>
        <dbReference type="Proteomes" id="UP000228859"/>
    </source>
</evidence>
<dbReference type="EMBL" id="DLUI01000125">
    <property type="protein sequence ID" value="DAB37882.1"/>
    <property type="molecule type" value="Genomic_DNA"/>
</dbReference>
<sequence>MEKQLITSLHKSFEDAVHEQEGVEFWYARELMGLLEYTKWDNFKQVIEKAKTACQNSGQSVVDHFPDVGKMVEIGSGAQKTVDDYMLTRYACYLIAQNGDPRKERIAFAQSYFALQTRKQELLEERIALSERLEARQKLTATETELSKNIYERGVDNQGFGRIRSKGDNALFGGYNTQEMKSKMGIPENRPIADFLPTITIKAKDLATEITNYNVKARDLFGEVPITHEHIKNNSEVRELLGKSGIRPEDLSPEEDIKKLERRVRANDKKLAQSTQKIENKDKG</sequence>
<dbReference type="RefSeq" id="WP_294896921.1">
    <property type="nucleotide sequence ID" value="NZ_DLUI01000125.1"/>
</dbReference>
<evidence type="ECO:0000256" key="1">
    <source>
        <dbReference type="SAM" id="MobiDB-lite"/>
    </source>
</evidence>
<evidence type="ECO:0000259" key="2">
    <source>
        <dbReference type="Pfam" id="PF02498"/>
    </source>
</evidence>
<organism evidence="3 4">
    <name type="scientific">Sulfuricurvum kujiense</name>
    <dbReference type="NCBI Taxonomy" id="148813"/>
    <lineage>
        <taxon>Bacteria</taxon>
        <taxon>Pseudomonadati</taxon>
        <taxon>Campylobacterota</taxon>
        <taxon>Epsilonproteobacteria</taxon>
        <taxon>Campylobacterales</taxon>
        <taxon>Sulfurimonadaceae</taxon>
        <taxon>Sulfuricurvum</taxon>
    </lineage>
</organism>
<dbReference type="NCBIfam" id="NF008573">
    <property type="entry name" value="PRK11525.1"/>
    <property type="match status" value="1"/>
</dbReference>
<feature type="domain" description="Bro-N" evidence="2">
    <location>
        <begin position="20"/>
        <end position="108"/>
    </location>
</feature>
<protein>
    <submittedName>
        <fullName evidence="3">DNA damage-inducible protein D</fullName>
    </submittedName>
</protein>
<feature type="compositionally biased region" description="Basic and acidic residues" evidence="1">
    <location>
        <begin position="244"/>
        <end position="271"/>
    </location>
</feature>
<dbReference type="AlphaFoldDB" id="A0A2D3W975"/>
<gene>
    <name evidence="3" type="ORF">CFH83_08830</name>
</gene>
<dbReference type="Pfam" id="PF02498">
    <property type="entry name" value="Bro-N"/>
    <property type="match status" value="1"/>
</dbReference>
<evidence type="ECO:0000313" key="3">
    <source>
        <dbReference type="EMBL" id="DAB37882.1"/>
    </source>
</evidence>
<name>A0A2D3W975_9BACT</name>